<sequence length="208" mass="23507">MRIEMVINFLILACITNSLLALAILSLIRICNHRRKTLALVVEREDWDNEVLRVLRRSILSLAEPSWSPQGRYLSLTTTVPKVEEADLNLTVQTLLAQVASECKAAFNGDIKLANLERFVKSVYRLQARFGFNDTLMTDIFAMTVERVKGSVLLAKKVERVELVKSGARVDEKTMWPLNPGLRVKQPYGMILKTESGEVLSRAKAHCH</sequence>
<protein>
    <submittedName>
        <fullName evidence="2">Uncharacterized protein</fullName>
    </submittedName>
</protein>
<dbReference type="AlphaFoldDB" id="A0A5B1CA19"/>
<name>A0A5B1CA19_9BACT</name>
<keyword evidence="1" id="KW-1133">Transmembrane helix</keyword>
<gene>
    <name evidence="2" type="ORF">LF1_04580</name>
</gene>
<reference evidence="2 3" key="1">
    <citation type="submission" date="2019-08" db="EMBL/GenBank/DDBJ databases">
        <title>Deep-cultivation of Planctomycetes and their phenomic and genomic characterization uncovers novel biology.</title>
        <authorList>
            <person name="Wiegand S."/>
            <person name="Jogler M."/>
            <person name="Boedeker C."/>
            <person name="Pinto D."/>
            <person name="Vollmers J."/>
            <person name="Rivas-Marin E."/>
            <person name="Kohn T."/>
            <person name="Peeters S.H."/>
            <person name="Heuer A."/>
            <person name="Rast P."/>
            <person name="Oberbeckmann S."/>
            <person name="Bunk B."/>
            <person name="Jeske O."/>
            <person name="Meyerdierks A."/>
            <person name="Storesund J.E."/>
            <person name="Kallscheuer N."/>
            <person name="Luecker S."/>
            <person name="Lage O.M."/>
            <person name="Pohl T."/>
            <person name="Merkel B.J."/>
            <person name="Hornburger P."/>
            <person name="Mueller R.-W."/>
            <person name="Bruemmer F."/>
            <person name="Labrenz M."/>
            <person name="Spormann A.M."/>
            <person name="Op Den Camp H."/>
            <person name="Overmann J."/>
            <person name="Amann R."/>
            <person name="Jetten M.S.M."/>
            <person name="Mascher T."/>
            <person name="Medema M.H."/>
            <person name="Devos D.P."/>
            <person name="Kaster A.-K."/>
            <person name="Ovreas L."/>
            <person name="Rohde M."/>
            <person name="Galperin M.Y."/>
            <person name="Jogler C."/>
        </authorList>
    </citation>
    <scope>NUCLEOTIDE SEQUENCE [LARGE SCALE GENOMIC DNA]</scope>
    <source>
        <strain evidence="2 3">LF1</strain>
    </source>
</reference>
<accession>A0A5B1CA19</accession>
<evidence type="ECO:0000256" key="1">
    <source>
        <dbReference type="SAM" id="Phobius"/>
    </source>
</evidence>
<keyword evidence="1" id="KW-0472">Membrane</keyword>
<dbReference type="RefSeq" id="WP_149752542.1">
    <property type="nucleotide sequence ID" value="NZ_LWSK01000014.1"/>
</dbReference>
<feature type="transmembrane region" description="Helical" evidence="1">
    <location>
        <begin position="6"/>
        <end position="28"/>
    </location>
</feature>
<dbReference type="EMBL" id="VRLW01000001">
    <property type="protein sequence ID" value="KAA1257967.1"/>
    <property type="molecule type" value="Genomic_DNA"/>
</dbReference>
<evidence type="ECO:0000313" key="2">
    <source>
        <dbReference type="EMBL" id="KAA1257967.1"/>
    </source>
</evidence>
<evidence type="ECO:0000313" key="3">
    <source>
        <dbReference type="Proteomes" id="UP000322699"/>
    </source>
</evidence>
<proteinExistence type="predicted"/>
<dbReference type="Proteomes" id="UP000322699">
    <property type="component" value="Unassembled WGS sequence"/>
</dbReference>
<keyword evidence="1" id="KW-0812">Transmembrane</keyword>
<keyword evidence="3" id="KW-1185">Reference proteome</keyword>
<organism evidence="2 3">
    <name type="scientific">Rubripirellula obstinata</name>
    <dbReference type="NCBI Taxonomy" id="406547"/>
    <lineage>
        <taxon>Bacteria</taxon>
        <taxon>Pseudomonadati</taxon>
        <taxon>Planctomycetota</taxon>
        <taxon>Planctomycetia</taxon>
        <taxon>Pirellulales</taxon>
        <taxon>Pirellulaceae</taxon>
        <taxon>Rubripirellula</taxon>
    </lineage>
</organism>
<comment type="caution">
    <text evidence="2">The sequence shown here is derived from an EMBL/GenBank/DDBJ whole genome shotgun (WGS) entry which is preliminary data.</text>
</comment>